<organism evidence="1 2">
    <name type="scientific">Cryptosporangium arvum DSM 44712</name>
    <dbReference type="NCBI Taxonomy" id="927661"/>
    <lineage>
        <taxon>Bacteria</taxon>
        <taxon>Bacillati</taxon>
        <taxon>Actinomycetota</taxon>
        <taxon>Actinomycetes</taxon>
        <taxon>Cryptosporangiales</taxon>
        <taxon>Cryptosporangiaceae</taxon>
        <taxon>Cryptosporangium</taxon>
    </lineage>
</organism>
<name>A0A010ZXQ3_9ACTN</name>
<dbReference type="InterPro" id="IPR027417">
    <property type="entry name" value="P-loop_NTPase"/>
</dbReference>
<dbReference type="EMBL" id="JFBT01000001">
    <property type="protein sequence ID" value="EXG82002.1"/>
    <property type="molecule type" value="Genomic_DNA"/>
</dbReference>
<reference evidence="1 2" key="1">
    <citation type="submission" date="2013-07" db="EMBL/GenBank/DDBJ databases">
        <authorList>
            <consortium name="DOE Joint Genome Institute"/>
            <person name="Eisen J."/>
            <person name="Huntemann M."/>
            <person name="Han J."/>
            <person name="Chen A."/>
            <person name="Kyrpides N."/>
            <person name="Mavromatis K."/>
            <person name="Markowitz V."/>
            <person name="Palaniappan K."/>
            <person name="Ivanova N."/>
            <person name="Schaumberg A."/>
            <person name="Pati A."/>
            <person name="Liolios K."/>
            <person name="Nordberg H.P."/>
            <person name="Cantor M.N."/>
            <person name="Hua S.X."/>
            <person name="Woyke T."/>
        </authorList>
    </citation>
    <scope>NUCLEOTIDE SEQUENCE [LARGE SCALE GENOMIC DNA]</scope>
    <source>
        <strain evidence="1 2">DSM 44712</strain>
    </source>
</reference>
<dbReference type="RefSeq" id="WP_035851513.1">
    <property type="nucleotide sequence ID" value="NZ_KK073874.1"/>
</dbReference>
<keyword evidence="2" id="KW-1185">Reference proteome</keyword>
<protein>
    <submittedName>
        <fullName evidence="1">Uncharacterized protein</fullName>
    </submittedName>
</protein>
<dbReference type="AlphaFoldDB" id="A0A010ZXQ3"/>
<dbReference type="HOGENOM" id="CLU_372891_0_0_11"/>
<evidence type="ECO:0000313" key="2">
    <source>
        <dbReference type="Proteomes" id="UP000021053"/>
    </source>
</evidence>
<accession>A0A010ZXQ3</accession>
<evidence type="ECO:0000313" key="1">
    <source>
        <dbReference type="EMBL" id="EXG82002.1"/>
    </source>
</evidence>
<comment type="caution">
    <text evidence="1">The sequence shown here is derived from an EMBL/GenBank/DDBJ whole genome shotgun (WGS) entry which is preliminary data.</text>
</comment>
<proteinExistence type="predicted"/>
<dbReference type="SUPFAM" id="SSF52540">
    <property type="entry name" value="P-loop containing nucleoside triphosphate hydrolases"/>
    <property type="match status" value="1"/>
</dbReference>
<sequence length="745" mass="80975">MTDLFAEGVVSQYVRDDPDFVPRPWFADRFEAALQDPNCRYLLLVGEPGAGKTAALAWLADHDRQSLRYFVRRDSRQPLSAGDAQSFLLALGHQLASRRPSLFRPDRLRIAVRQRIDALRAGARAVGIDVEELVLSPFYQTAIQVEQDVRIAAGEVIGVRAGRAVLEDRLLSPESLQYLALLDPAAVLAAEDPAARIVIFVDSLDELRYHLGGPTILSWLENAPQLPANILVVLASRPDDSLLGVFRDRQRQWLQEHHVGADLGVVNQDALQFARRRVANPIIRRAVSRAGADENAFVARTVDLAAGNFQYLSALYRGIQASEQASLDELPEDLTGLYRFFVDQVAGAMRDQWVELPSGDLAQPAHRMPAWEGSVEPLLTLLAAAFAPVTRSQLERFLPDRPLVSGLRVIRQFVREHDGGYSVYHDTFRDYLHERLNVTDGHRRIASSYRAGQATWSDVEWSDADEYAMSYLAQHVSALVAAGAVSLRELDDLISRPLMLEKSRRYGSLESFAVDVRLAVDTASRISGTGALVAEVRARWLLANLAAAALSVPEDLIAAAGRAGASRLAIGLAESVRDPSGRAVAFLAAGMELVRAGEHAIGCGALRTSLAVMDAAGFFPIPAISRMLGGFAQAADRAGVDLVVEFIDRADPVQPSPEQGLLADVIDAYAVLGDSVTCSDRATRLMFSDTAALTTVCRALAKVGDHELAMRLAERSTARVAVGSEVAEQMVLEGSIADGAELGRV</sequence>
<dbReference type="Proteomes" id="UP000021053">
    <property type="component" value="Unassembled WGS sequence"/>
</dbReference>
<dbReference type="OrthoDB" id="517187at2"/>
<gene>
    <name evidence="1" type="ORF">CryarDRAFT_3132</name>
</gene>